<accession>A0A6M3LP32</accession>
<evidence type="ECO:0000313" key="1">
    <source>
        <dbReference type="EMBL" id="QJA96860.1"/>
    </source>
</evidence>
<organism evidence="1">
    <name type="scientific">viral metagenome</name>
    <dbReference type="NCBI Taxonomy" id="1070528"/>
    <lineage>
        <taxon>unclassified sequences</taxon>
        <taxon>metagenomes</taxon>
        <taxon>organismal metagenomes</taxon>
    </lineage>
</organism>
<protein>
    <submittedName>
        <fullName evidence="1">Uncharacterized protein</fullName>
    </submittedName>
</protein>
<dbReference type="AlphaFoldDB" id="A0A6M3LP32"/>
<dbReference type="EMBL" id="MT143440">
    <property type="protein sequence ID" value="QJA96860.1"/>
    <property type="molecule type" value="Genomic_DNA"/>
</dbReference>
<sequence>MEKYRIENIQSVNLNGRPVTLFKAFEYDPDSHAYIFIGQFQAPARTAKKNLGNFITRD</sequence>
<name>A0A6M3LP32_9ZZZZ</name>
<gene>
    <name evidence="1" type="ORF">MM415B07220_0009</name>
</gene>
<proteinExistence type="predicted"/>
<reference evidence="1" key="1">
    <citation type="submission" date="2020-03" db="EMBL/GenBank/DDBJ databases">
        <title>The deep terrestrial virosphere.</title>
        <authorList>
            <person name="Holmfeldt K."/>
            <person name="Nilsson E."/>
            <person name="Simone D."/>
            <person name="Lopez-Fernandez M."/>
            <person name="Wu X."/>
            <person name="de Brujin I."/>
            <person name="Lundin D."/>
            <person name="Andersson A."/>
            <person name="Bertilsson S."/>
            <person name="Dopson M."/>
        </authorList>
    </citation>
    <scope>NUCLEOTIDE SEQUENCE</scope>
    <source>
        <strain evidence="1">MM415B07220</strain>
    </source>
</reference>